<dbReference type="EMBL" id="QVNQ01000003">
    <property type="protein sequence ID" value="RFS85263.1"/>
    <property type="molecule type" value="Genomic_DNA"/>
</dbReference>
<dbReference type="Proteomes" id="UP000262882">
    <property type="component" value="Unassembled WGS sequence"/>
</dbReference>
<keyword evidence="1" id="KW-1133">Transmembrane helix</keyword>
<reference evidence="2 3" key="1">
    <citation type="submission" date="2018-08" db="EMBL/GenBank/DDBJ databases">
        <title>Actinomadura spongicola sp. nov., isolated from marine sponge Leucetta chagosensis.</title>
        <authorList>
            <person name="Li L."/>
            <person name="Lin H.W."/>
        </authorList>
    </citation>
    <scope>NUCLEOTIDE SEQUENCE [LARGE SCALE GENOMIC DNA]</scope>
    <source>
        <strain evidence="2 3">LHW52907</strain>
    </source>
</reference>
<feature type="transmembrane region" description="Helical" evidence="1">
    <location>
        <begin position="144"/>
        <end position="163"/>
    </location>
</feature>
<dbReference type="Pfam" id="PF10825">
    <property type="entry name" value="DUF2752"/>
    <property type="match status" value="1"/>
</dbReference>
<keyword evidence="1" id="KW-0472">Membrane</keyword>
<organism evidence="2 3">
    <name type="scientific">Actinomadura spongiicola</name>
    <dbReference type="NCBI Taxonomy" id="2303421"/>
    <lineage>
        <taxon>Bacteria</taxon>
        <taxon>Bacillati</taxon>
        <taxon>Actinomycetota</taxon>
        <taxon>Actinomycetes</taxon>
        <taxon>Streptosporangiales</taxon>
        <taxon>Thermomonosporaceae</taxon>
        <taxon>Actinomadura</taxon>
    </lineage>
</organism>
<comment type="caution">
    <text evidence="2">The sequence shown here is derived from an EMBL/GenBank/DDBJ whole genome shotgun (WGS) entry which is preliminary data.</text>
</comment>
<protein>
    <submittedName>
        <fullName evidence="2">DUF2752 domain-containing protein</fullName>
    </submittedName>
</protein>
<feature type="transmembrane region" description="Helical" evidence="1">
    <location>
        <begin position="79"/>
        <end position="98"/>
    </location>
</feature>
<dbReference type="AlphaFoldDB" id="A0A372GJI9"/>
<dbReference type="InterPro" id="IPR021215">
    <property type="entry name" value="DUF2752"/>
</dbReference>
<keyword evidence="1" id="KW-0812">Transmembrane</keyword>
<keyword evidence="3" id="KW-1185">Reference proteome</keyword>
<dbReference type="OrthoDB" id="5966662at2"/>
<accession>A0A372GJI9</accession>
<evidence type="ECO:0000313" key="2">
    <source>
        <dbReference type="EMBL" id="RFS85263.1"/>
    </source>
</evidence>
<evidence type="ECO:0000256" key="1">
    <source>
        <dbReference type="SAM" id="Phobius"/>
    </source>
</evidence>
<name>A0A372GJI9_9ACTN</name>
<gene>
    <name evidence="2" type="ORF">D0T12_09420</name>
</gene>
<sequence length="174" mass="18547">MWRSFAPSSARGTPSGPFGALVTSWTGEPLAYAENVTRVSYRSPGRTLLPQGLVLGGVAAGALLVAFRDPNEAGHYPSCPFLAITGYYCPGCGMMRLVHALTHGDVGTAFGFNPLVFLLLPVLGYLFVRWTVSSARGLPMRSAILRPAVAYSFVGVVAVFWVVRNLPFAEALAP</sequence>
<feature type="transmembrane region" description="Helical" evidence="1">
    <location>
        <begin position="110"/>
        <end position="132"/>
    </location>
</feature>
<feature type="transmembrane region" description="Helical" evidence="1">
    <location>
        <begin position="48"/>
        <end position="67"/>
    </location>
</feature>
<evidence type="ECO:0000313" key="3">
    <source>
        <dbReference type="Proteomes" id="UP000262882"/>
    </source>
</evidence>
<proteinExistence type="predicted"/>